<sequence>MLGSGRVPLQDVPIHQRFESHSIDSNSGGYLRGKILGNTTPIPMQEDAHYQAFE</sequence>
<dbReference type="EMBL" id="CAJVCH010537921">
    <property type="protein sequence ID" value="CAG7825927.1"/>
    <property type="molecule type" value="Genomic_DNA"/>
</dbReference>
<dbReference type="Proteomes" id="UP000708208">
    <property type="component" value="Unassembled WGS sequence"/>
</dbReference>
<reference evidence="1" key="1">
    <citation type="submission" date="2021-06" db="EMBL/GenBank/DDBJ databases">
        <authorList>
            <person name="Hodson N. C."/>
            <person name="Mongue J. A."/>
            <person name="Jaron S. K."/>
        </authorList>
    </citation>
    <scope>NUCLEOTIDE SEQUENCE</scope>
</reference>
<keyword evidence="2" id="KW-1185">Reference proteome</keyword>
<evidence type="ECO:0000313" key="2">
    <source>
        <dbReference type="Proteomes" id="UP000708208"/>
    </source>
</evidence>
<name>A0A8J2PEC2_9HEXA</name>
<feature type="non-terminal residue" evidence="1">
    <location>
        <position position="1"/>
    </location>
</feature>
<evidence type="ECO:0000313" key="1">
    <source>
        <dbReference type="EMBL" id="CAG7825927.1"/>
    </source>
</evidence>
<gene>
    <name evidence="1" type="ORF">AFUS01_LOCUS36007</name>
</gene>
<protein>
    <submittedName>
        <fullName evidence="1">Uncharacterized protein</fullName>
    </submittedName>
</protein>
<proteinExistence type="predicted"/>
<comment type="caution">
    <text evidence="1">The sequence shown here is derived from an EMBL/GenBank/DDBJ whole genome shotgun (WGS) entry which is preliminary data.</text>
</comment>
<organism evidence="1 2">
    <name type="scientific">Allacma fusca</name>
    <dbReference type="NCBI Taxonomy" id="39272"/>
    <lineage>
        <taxon>Eukaryota</taxon>
        <taxon>Metazoa</taxon>
        <taxon>Ecdysozoa</taxon>
        <taxon>Arthropoda</taxon>
        <taxon>Hexapoda</taxon>
        <taxon>Collembola</taxon>
        <taxon>Symphypleona</taxon>
        <taxon>Sminthuridae</taxon>
        <taxon>Allacma</taxon>
    </lineage>
</organism>
<accession>A0A8J2PEC2</accession>
<dbReference type="AlphaFoldDB" id="A0A8J2PEC2"/>